<reference evidence="1 2" key="1">
    <citation type="journal article" date="2018" name="Nat. Ecol. Evol.">
        <title>Pezizomycetes genomes reveal the molecular basis of ectomycorrhizal truffle lifestyle.</title>
        <authorList>
            <person name="Murat C."/>
            <person name="Payen T."/>
            <person name="Noel B."/>
            <person name="Kuo A."/>
            <person name="Morin E."/>
            <person name="Chen J."/>
            <person name="Kohler A."/>
            <person name="Krizsan K."/>
            <person name="Balestrini R."/>
            <person name="Da Silva C."/>
            <person name="Montanini B."/>
            <person name="Hainaut M."/>
            <person name="Levati E."/>
            <person name="Barry K.W."/>
            <person name="Belfiori B."/>
            <person name="Cichocki N."/>
            <person name="Clum A."/>
            <person name="Dockter R.B."/>
            <person name="Fauchery L."/>
            <person name="Guy J."/>
            <person name="Iotti M."/>
            <person name="Le Tacon F."/>
            <person name="Lindquist E.A."/>
            <person name="Lipzen A."/>
            <person name="Malagnac F."/>
            <person name="Mello A."/>
            <person name="Molinier V."/>
            <person name="Miyauchi S."/>
            <person name="Poulain J."/>
            <person name="Riccioni C."/>
            <person name="Rubini A."/>
            <person name="Sitrit Y."/>
            <person name="Splivallo R."/>
            <person name="Traeger S."/>
            <person name="Wang M."/>
            <person name="Zifcakova L."/>
            <person name="Wipf D."/>
            <person name="Zambonelli A."/>
            <person name="Paolocci F."/>
            <person name="Nowrousian M."/>
            <person name="Ottonello S."/>
            <person name="Baldrian P."/>
            <person name="Spatafora J.W."/>
            <person name="Henrissat B."/>
            <person name="Nagy L.G."/>
            <person name="Aury J.M."/>
            <person name="Wincker P."/>
            <person name="Grigoriev I.V."/>
            <person name="Bonfante P."/>
            <person name="Martin F.M."/>
        </authorList>
    </citation>
    <scope>NUCLEOTIDE SEQUENCE [LARGE SCALE GENOMIC DNA]</scope>
    <source>
        <strain evidence="1 2">RN42</strain>
    </source>
</reference>
<dbReference type="EMBL" id="ML119704">
    <property type="protein sequence ID" value="RPA78980.1"/>
    <property type="molecule type" value="Genomic_DNA"/>
</dbReference>
<name>A0A3N4I4G4_ASCIM</name>
<accession>A0A3N4I4G4</accession>
<sequence length="138" mass="15443">MRSIMETHLTSSIAVGVLFLGIMCSSAIALAMPQSPMPHDRGYTSKNSYCPCPYTLKKGEDCKKKVTEMEAEFRSPSWQGPTVYMSGILFGENNLVDGKELCETAKEGDEICYEREKIPKDGKKEMFCKEDWKGGPNQ</sequence>
<evidence type="ECO:0000313" key="2">
    <source>
        <dbReference type="Proteomes" id="UP000275078"/>
    </source>
</evidence>
<evidence type="ECO:0000313" key="1">
    <source>
        <dbReference type="EMBL" id="RPA78980.1"/>
    </source>
</evidence>
<protein>
    <submittedName>
        <fullName evidence="1">Uncharacterized protein</fullName>
    </submittedName>
</protein>
<dbReference type="Proteomes" id="UP000275078">
    <property type="component" value="Unassembled WGS sequence"/>
</dbReference>
<keyword evidence="2" id="KW-1185">Reference proteome</keyword>
<organism evidence="1 2">
    <name type="scientific">Ascobolus immersus RN42</name>
    <dbReference type="NCBI Taxonomy" id="1160509"/>
    <lineage>
        <taxon>Eukaryota</taxon>
        <taxon>Fungi</taxon>
        <taxon>Dikarya</taxon>
        <taxon>Ascomycota</taxon>
        <taxon>Pezizomycotina</taxon>
        <taxon>Pezizomycetes</taxon>
        <taxon>Pezizales</taxon>
        <taxon>Ascobolaceae</taxon>
        <taxon>Ascobolus</taxon>
    </lineage>
</organism>
<gene>
    <name evidence="1" type="ORF">BJ508DRAFT_328700</name>
</gene>
<proteinExistence type="predicted"/>
<dbReference type="AlphaFoldDB" id="A0A3N4I4G4"/>